<evidence type="ECO:0000256" key="6">
    <source>
        <dbReference type="RuleBase" id="RU003512"/>
    </source>
</evidence>
<feature type="signal peptide" evidence="7">
    <location>
        <begin position="1"/>
        <end position="19"/>
    </location>
</feature>
<keyword evidence="9" id="KW-1185">Reference proteome</keyword>
<dbReference type="EMBL" id="RRZD01000012">
    <property type="protein sequence ID" value="MBE0401080.1"/>
    <property type="molecule type" value="Genomic_DNA"/>
</dbReference>
<evidence type="ECO:0000313" key="8">
    <source>
        <dbReference type="EMBL" id="MBE0401080.1"/>
    </source>
</evidence>
<dbReference type="RefSeq" id="WP_096278142.1">
    <property type="nucleotide sequence ID" value="NZ_CBCSBM010000010.1"/>
</dbReference>
<dbReference type="SUPFAM" id="SSF53807">
    <property type="entry name" value="Helical backbone' metal receptor"/>
    <property type="match status" value="1"/>
</dbReference>
<sequence>MKRVVALLGMMSFAPLISANESPLNVVTTIGMIADVAQEVGGQCVEVEAMMGPGVDPHLYQANASDVAMLRQAEQILYAGYSLEGQLGAVLENFSHSKPTLAVGPSGIDPAELMTSQDVYGIDPHLWMDVSLWAQTIPAISDAFTTARPECQASIEANATKYEEQLNALHAWVAESIESIPERRRILVTAHDAFGYYGRAYGIEVEGIQGISTETETGIADIRSMTDVVVEREVPAIFVESTINPRTIQAVIDAARQRGHEVAIGGELYSDAMGDANTADGTYIGMIYANTRHIVEALGGTLAPMPDALSEWAERWEIAE</sequence>
<comment type="caution">
    <text evidence="8">The sequence shown here is derived from an EMBL/GenBank/DDBJ whole genome shotgun (WGS) entry which is preliminary data.</text>
</comment>
<evidence type="ECO:0000256" key="5">
    <source>
        <dbReference type="ARBA" id="ARBA00022729"/>
    </source>
</evidence>
<dbReference type="InterPro" id="IPR050492">
    <property type="entry name" value="Bact_metal-bind_prot9"/>
</dbReference>
<dbReference type="InterPro" id="IPR006127">
    <property type="entry name" value="ZnuA-like"/>
</dbReference>
<dbReference type="PRINTS" id="PR00690">
    <property type="entry name" value="ADHESNFAMILY"/>
</dbReference>
<dbReference type="Gene3D" id="3.40.50.1980">
    <property type="entry name" value="Nitrogenase molybdenum iron protein domain"/>
    <property type="match status" value="2"/>
</dbReference>
<evidence type="ECO:0000256" key="4">
    <source>
        <dbReference type="ARBA" id="ARBA00022723"/>
    </source>
</evidence>
<keyword evidence="4" id="KW-0479">Metal-binding</keyword>
<dbReference type="InterPro" id="IPR006128">
    <property type="entry name" value="Lipoprotein_PsaA-like"/>
</dbReference>
<proteinExistence type="inferred from homology"/>
<evidence type="ECO:0000256" key="2">
    <source>
        <dbReference type="ARBA" id="ARBA00011028"/>
    </source>
</evidence>
<evidence type="ECO:0000256" key="3">
    <source>
        <dbReference type="ARBA" id="ARBA00022448"/>
    </source>
</evidence>
<protein>
    <submittedName>
        <fullName evidence="8">Zinc ABC transporter substrate-binding protein</fullName>
    </submittedName>
</protein>
<dbReference type="Pfam" id="PF01297">
    <property type="entry name" value="ZnuA"/>
    <property type="match status" value="1"/>
</dbReference>
<evidence type="ECO:0000313" key="9">
    <source>
        <dbReference type="Proteomes" id="UP001645039"/>
    </source>
</evidence>
<dbReference type="Proteomes" id="UP001645039">
    <property type="component" value="Unassembled WGS sequence"/>
</dbReference>
<reference evidence="8 9" key="1">
    <citation type="submission" date="2020-07" db="EMBL/GenBank/DDBJ databases">
        <title>Halophilic bacteria isolated from french cheeses.</title>
        <authorList>
            <person name="Kothe C.I."/>
            <person name="Farah-Kraiem B."/>
            <person name="Renault P."/>
            <person name="Dridi B."/>
        </authorList>
    </citation>
    <scope>NUCLEOTIDE SEQUENCE [LARGE SCALE GENOMIC DNA]</scope>
    <source>
        <strain evidence="8 9">FME1</strain>
    </source>
</reference>
<feature type="chain" id="PRO_5047327790" evidence="7">
    <location>
        <begin position="20"/>
        <end position="320"/>
    </location>
</feature>
<evidence type="ECO:0000256" key="7">
    <source>
        <dbReference type="SAM" id="SignalP"/>
    </source>
</evidence>
<gene>
    <name evidence="8" type="ORF">EI168_13350</name>
</gene>
<accession>A0ABR9F3N1</accession>
<comment type="similarity">
    <text evidence="2 6">Belongs to the bacterial solute-binding protein 9 family.</text>
</comment>
<keyword evidence="5 7" id="KW-0732">Signal</keyword>
<dbReference type="PRINTS" id="PR00691">
    <property type="entry name" value="ADHESINB"/>
</dbReference>
<name>A0ABR9F3N1_9GAMM</name>
<dbReference type="PANTHER" id="PTHR42953">
    <property type="entry name" value="HIGH-AFFINITY ZINC UPTAKE SYSTEM PROTEIN ZNUA-RELATED"/>
    <property type="match status" value="1"/>
</dbReference>
<evidence type="ECO:0000256" key="1">
    <source>
        <dbReference type="ARBA" id="ARBA00004196"/>
    </source>
</evidence>
<comment type="subcellular location">
    <subcellularLocation>
        <location evidence="1">Cell envelope</location>
    </subcellularLocation>
</comment>
<keyword evidence="3 6" id="KW-0813">Transport</keyword>
<dbReference type="PANTHER" id="PTHR42953:SF1">
    <property type="entry name" value="METAL-BINDING PROTEIN HI_0362-RELATED"/>
    <property type="match status" value="1"/>
</dbReference>
<dbReference type="InterPro" id="IPR006129">
    <property type="entry name" value="AdhesinB"/>
</dbReference>
<organism evidence="8 9">
    <name type="scientific">Halomonas casei</name>
    <dbReference type="NCBI Taxonomy" id="2742613"/>
    <lineage>
        <taxon>Bacteria</taxon>
        <taxon>Pseudomonadati</taxon>
        <taxon>Pseudomonadota</taxon>
        <taxon>Gammaproteobacteria</taxon>
        <taxon>Oceanospirillales</taxon>
        <taxon>Halomonadaceae</taxon>
        <taxon>Halomonas</taxon>
    </lineage>
</organism>